<reference evidence="2" key="2">
    <citation type="submission" date="2016-10" db="EMBL/GenBank/DDBJ databases">
        <authorList>
            <person name="de Groot N.N."/>
        </authorList>
    </citation>
    <scope>NUCLEOTIDE SEQUENCE</scope>
    <source>
        <strain evidence="2">J.0258</strain>
    </source>
</reference>
<keyword evidence="2" id="KW-0934">Plastid</keyword>
<keyword evidence="2" id="KW-0150">Chloroplast</keyword>
<name>A0A1G4NS16_9FLOR</name>
<gene>
    <name evidence="2" type="primary">ORF_11</name>
    <name evidence="2" type="ORF">BQ776_208</name>
</gene>
<geneLocation type="chloroplast" evidence="2"/>
<dbReference type="GeneID" id="30000019"/>
<protein>
    <submittedName>
        <fullName evidence="2">Uncharacterized protein</fullName>
    </submittedName>
</protein>
<evidence type="ECO:0000256" key="1">
    <source>
        <dbReference type="SAM" id="Phobius"/>
    </source>
</evidence>
<accession>A0A1G4NS16</accession>
<dbReference type="EMBL" id="LT622863">
    <property type="protein sequence ID" value="SCW21424.1"/>
    <property type="molecule type" value="Genomic_DNA"/>
</dbReference>
<feature type="transmembrane region" description="Helical" evidence="1">
    <location>
        <begin position="47"/>
        <end position="69"/>
    </location>
</feature>
<evidence type="ECO:0000313" key="2">
    <source>
        <dbReference type="EMBL" id="SCW21424.1"/>
    </source>
</evidence>
<dbReference type="AlphaFoldDB" id="A0A1G4NS16"/>
<keyword evidence="1" id="KW-0812">Transmembrane</keyword>
<proteinExistence type="predicted"/>
<keyword evidence="1" id="KW-0472">Membrane</keyword>
<dbReference type="RefSeq" id="YP_009313170.1">
    <property type="nucleotide sequence ID" value="NC_031655.1"/>
</dbReference>
<organism evidence="2">
    <name type="scientific">Dermonema virens</name>
    <dbReference type="NCBI Taxonomy" id="1077399"/>
    <lineage>
        <taxon>Eukaryota</taxon>
        <taxon>Rhodophyta</taxon>
        <taxon>Florideophyceae</taxon>
        <taxon>Nemaliophycidae</taxon>
        <taxon>Nemaliales</taxon>
        <taxon>Liagoraceae</taxon>
        <taxon>Dermonema</taxon>
    </lineage>
</organism>
<sequence>MLYLLTSARLRRNKEKKETFLCTLLCINEMHIHCFSLLEVYKFSIDFLFIAVNSYLANFSYMILVMFYCRLISPCFLLMQVDFRNLRAISLYFWLGYSITGFQYCNEYPPAYIKLKIGKSKTKNSQRKFLISLNVT</sequence>
<keyword evidence="1" id="KW-1133">Transmembrane helix</keyword>
<reference evidence="2" key="1">
    <citation type="submission" date="2016-10" db="EMBL/GenBank/DDBJ databases">
        <title>Chloroplast genomes as a tool to resolve red algal phylogenies: a case study in the Nemaliales.</title>
        <authorList>
            <person name="Costa J.F."/>
            <person name="Lin S.M."/>
            <person name="Macaya E.C."/>
            <person name="Fernandez-Garcia C."/>
            <person name="Verbruggen H."/>
        </authorList>
    </citation>
    <scope>NUCLEOTIDE SEQUENCE</scope>
    <source>
        <strain evidence="2">J.0258</strain>
    </source>
</reference>